<reference evidence="21 22" key="1">
    <citation type="journal article" date="2007" name="Appl. Environ. Microbiol.">
        <title>Genome sequence of the cellulolytic gliding bacterium Cytophaga hutchinsonii.</title>
        <authorList>
            <person name="Xie G."/>
            <person name="Bruce D.C."/>
            <person name="Challacombe J.F."/>
            <person name="Chertkov O."/>
            <person name="Detter J.C."/>
            <person name="Gilna P."/>
            <person name="Han C.S."/>
            <person name="Lucas S."/>
            <person name="Misra M."/>
            <person name="Myers G.L."/>
            <person name="Richardson P."/>
            <person name="Tapia R."/>
            <person name="Thayer N."/>
            <person name="Thompson L.S."/>
            <person name="Brettin T.S."/>
            <person name="Henrissat B."/>
            <person name="Wilson D.B."/>
            <person name="McBride M.J."/>
        </authorList>
    </citation>
    <scope>NUCLEOTIDE SEQUENCE [LARGE SCALE GENOMIC DNA]</scope>
    <source>
        <strain evidence="22">ATCC 33406 / DSM 1761 / CIP 103989 / NBRC 15051 / NCIMB 9469 / D465</strain>
    </source>
</reference>
<dbReference type="InterPro" id="IPR006655">
    <property type="entry name" value="Mopterin_OxRdtase_prok_CS"/>
</dbReference>
<comment type="similarity">
    <text evidence="4">Belongs to the prokaryotic molybdopterin-containing oxidoreductase family. NasA/NapA/NarB subfamily.</text>
</comment>
<keyword evidence="7" id="KW-0285">Flavoprotein</keyword>
<organism evidence="21 22">
    <name type="scientific">Cytophaga hutchinsonii (strain ATCC 33406 / DSM 1761 / CIP 103989 / NBRC 15051 / NCIMB 9469 / D465)</name>
    <dbReference type="NCBI Taxonomy" id="269798"/>
    <lineage>
        <taxon>Bacteria</taxon>
        <taxon>Pseudomonadati</taxon>
        <taxon>Bacteroidota</taxon>
        <taxon>Cytophagia</taxon>
        <taxon>Cytophagales</taxon>
        <taxon>Cytophagaceae</taxon>
        <taxon>Cytophaga</taxon>
    </lineage>
</organism>
<dbReference type="Pfam" id="PF07992">
    <property type="entry name" value="Pyr_redox_2"/>
    <property type="match status" value="1"/>
</dbReference>
<dbReference type="InterPro" id="IPR007419">
    <property type="entry name" value="BFD-like_2Fe2S-bd_dom"/>
</dbReference>
<dbReference type="EC" id="1.9.6.1" evidence="19"/>
<dbReference type="Gene3D" id="2.40.40.20">
    <property type="match status" value="1"/>
</dbReference>
<comment type="cofactor">
    <cofactor evidence="3">
        <name>FAD</name>
        <dbReference type="ChEBI" id="CHEBI:57692"/>
    </cofactor>
</comment>
<dbReference type="Proteomes" id="UP000001822">
    <property type="component" value="Chromosome"/>
</dbReference>
<evidence type="ECO:0000256" key="17">
    <source>
        <dbReference type="ARBA" id="ARBA00052176"/>
    </source>
</evidence>
<dbReference type="InterPro" id="IPR006963">
    <property type="entry name" value="Mopterin_OxRdtase_4Fe-4S_dom"/>
</dbReference>
<evidence type="ECO:0000313" key="22">
    <source>
        <dbReference type="Proteomes" id="UP000001822"/>
    </source>
</evidence>
<dbReference type="InterPro" id="IPR041957">
    <property type="entry name" value="CT_Nitrate-R-NapA-like"/>
</dbReference>
<proteinExistence type="inferred from homology"/>
<keyword evidence="11" id="KW-0274">FAD</keyword>
<dbReference type="Pfam" id="PF01568">
    <property type="entry name" value="Molydop_binding"/>
    <property type="match status" value="1"/>
</dbReference>
<dbReference type="Pfam" id="PF04324">
    <property type="entry name" value="Fer2_BFD"/>
    <property type="match status" value="1"/>
</dbReference>
<dbReference type="PROSITE" id="PS00551">
    <property type="entry name" value="MOLYBDOPTERIN_PROK_1"/>
    <property type="match status" value="1"/>
</dbReference>
<keyword evidence="22" id="KW-1185">Reference proteome</keyword>
<evidence type="ECO:0000256" key="14">
    <source>
        <dbReference type="ARBA" id="ARBA00023004"/>
    </source>
</evidence>
<comment type="cofactor">
    <cofactor evidence="1">
        <name>Mo-bis(molybdopterin guanine dinucleotide)</name>
        <dbReference type="ChEBI" id="CHEBI:60539"/>
    </cofactor>
</comment>
<evidence type="ECO:0000256" key="7">
    <source>
        <dbReference type="ARBA" id="ARBA00022630"/>
    </source>
</evidence>
<dbReference type="PROSITE" id="PS51669">
    <property type="entry name" value="4FE4S_MOW_BIS_MGD"/>
    <property type="match status" value="1"/>
</dbReference>
<dbReference type="GO" id="GO:0050140">
    <property type="term" value="F:nitrate reductase (cytochrome) activity"/>
    <property type="evidence" value="ECO:0007669"/>
    <property type="project" value="UniProtKB-EC"/>
</dbReference>
<dbReference type="InterPro" id="IPR041575">
    <property type="entry name" value="Rubredoxin_C"/>
</dbReference>
<dbReference type="GO" id="GO:0042128">
    <property type="term" value="P:nitrate assimilation"/>
    <property type="evidence" value="ECO:0007669"/>
    <property type="project" value="UniProtKB-KW"/>
</dbReference>
<keyword evidence="14" id="KW-0408">Iron</keyword>
<dbReference type="GO" id="GO:0043546">
    <property type="term" value="F:molybdopterin cofactor binding"/>
    <property type="evidence" value="ECO:0007669"/>
    <property type="project" value="InterPro"/>
</dbReference>
<dbReference type="SMART" id="SM00926">
    <property type="entry name" value="Molybdop_Fe4S4"/>
    <property type="match status" value="1"/>
</dbReference>
<dbReference type="InterPro" id="IPR027467">
    <property type="entry name" value="MopterinOxRdtase_cofactor_BS"/>
</dbReference>
<evidence type="ECO:0000256" key="1">
    <source>
        <dbReference type="ARBA" id="ARBA00001942"/>
    </source>
</evidence>
<dbReference type="KEGG" id="chu:CHU_1320"/>
<keyword evidence="8" id="KW-0479">Metal-binding</keyword>
<keyword evidence="10" id="KW-0574">Periplasm</keyword>
<evidence type="ECO:0000256" key="10">
    <source>
        <dbReference type="ARBA" id="ARBA00022764"/>
    </source>
</evidence>
<dbReference type="InterPro" id="IPR023753">
    <property type="entry name" value="FAD/NAD-binding_dom"/>
</dbReference>
<protein>
    <recommendedName>
        <fullName evidence="19">nitrate reductase (cytochrome)</fullName>
        <ecNumber evidence="19">1.9.6.1</ecNumber>
    </recommendedName>
</protein>
<evidence type="ECO:0000256" key="19">
    <source>
        <dbReference type="ARBA" id="ARBA00067026"/>
    </source>
</evidence>
<dbReference type="FunFam" id="2.40.40.20:FF:000005">
    <property type="entry name" value="Periplasmic nitrate reductase"/>
    <property type="match status" value="1"/>
</dbReference>
<dbReference type="Pfam" id="PF18267">
    <property type="entry name" value="Rubredoxin_C"/>
    <property type="match status" value="1"/>
</dbReference>
<dbReference type="EMBL" id="CP000383">
    <property type="protein sequence ID" value="ABG58592.1"/>
    <property type="molecule type" value="Genomic_DNA"/>
</dbReference>
<dbReference type="Gene3D" id="1.10.10.1100">
    <property type="entry name" value="BFD-like [2Fe-2S]-binding domain"/>
    <property type="match status" value="1"/>
</dbReference>
<keyword evidence="12" id="KW-0249">Electron transport</keyword>
<accession>A0A6N4SQJ1</accession>
<evidence type="ECO:0000256" key="15">
    <source>
        <dbReference type="ARBA" id="ARBA00023014"/>
    </source>
</evidence>
<evidence type="ECO:0000256" key="4">
    <source>
        <dbReference type="ARBA" id="ARBA00008747"/>
    </source>
</evidence>
<dbReference type="AlphaFoldDB" id="A0A6N4SQJ1"/>
<keyword evidence="6" id="KW-0500">Molybdenum</keyword>
<dbReference type="PRINTS" id="PR00411">
    <property type="entry name" value="PNDRDTASEI"/>
</dbReference>
<name>A0A6N4SQJ1_CYTH3</name>
<dbReference type="OrthoDB" id="9792592at2"/>
<comment type="function">
    <text evidence="18">Catalytic subunit of the periplasmic nitrate reductase complex NapAB. Receives electrons from NapB and catalyzes the reduction of nitrate to nitrite.</text>
</comment>
<keyword evidence="12" id="KW-0813">Transport</keyword>
<evidence type="ECO:0000256" key="8">
    <source>
        <dbReference type="ARBA" id="ARBA00022723"/>
    </source>
</evidence>
<dbReference type="GO" id="GO:0051539">
    <property type="term" value="F:4 iron, 4 sulfur cluster binding"/>
    <property type="evidence" value="ECO:0007669"/>
    <property type="project" value="UniProtKB-KW"/>
</dbReference>
<evidence type="ECO:0000256" key="12">
    <source>
        <dbReference type="ARBA" id="ARBA00022982"/>
    </source>
</evidence>
<evidence type="ECO:0000256" key="13">
    <source>
        <dbReference type="ARBA" id="ARBA00023002"/>
    </source>
</evidence>
<keyword evidence="13 21" id="KW-0560">Oxidoreductase</keyword>
<dbReference type="PANTHER" id="PTHR43105:SF9">
    <property type="entry name" value="NADPH-FE(3+) OXIDOREDUCTASE SUBUNIT ALPHA"/>
    <property type="match status" value="1"/>
</dbReference>
<evidence type="ECO:0000256" key="3">
    <source>
        <dbReference type="ARBA" id="ARBA00001974"/>
    </source>
</evidence>
<dbReference type="GO" id="GO:0016020">
    <property type="term" value="C:membrane"/>
    <property type="evidence" value="ECO:0007669"/>
    <property type="project" value="TreeGrafter"/>
</dbReference>
<gene>
    <name evidence="21" type="primary">napA</name>
    <name evidence="21" type="ordered locus">CHU_1320</name>
</gene>
<dbReference type="InterPro" id="IPR050123">
    <property type="entry name" value="Prok_molybdopt-oxidoreductase"/>
</dbReference>
<dbReference type="GO" id="GO:0045333">
    <property type="term" value="P:cellular respiration"/>
    <property type="evidence" value="ECO:0007669"/>
    <property type="project" value="UniProtKB-ARBA"/>
</dbReference>
<evidence type="ECO:0000256" key="2">
    <source>
        <dbReference type="ARBA" id="ARBA00001966"/>
    </source>
</evidence>
<dbReference type="PROSITE" id="PS00932">
    <property type="entry name" value="MOLYBDOPTERIN_PROK_3"/>
    <property type="match status" value="1"/>
</dbReference>
<dbReference type="CDD" id="cd02754">
    <property type="entry name" value="MopB_Nitrate-R-NapA-like"/>
    <property type="match status" value="1"/>
</dbReference>
<evidence type="ECO:0000256" key="18">
    <source>
        <dbReference type="ARBA" id="ARBA00055000"/>
    </source>
</evidence>
<dbReference type="Gene3D" id="3.40.50.740">
    <property type="match status" value="1"/>
</dbReference>
<keyword evidence="16" id="KW-0534">Nitrate assimilation</keyword>
<comment type="cofactor">
    <cofactor evidence="2">
        <name>[4Fe-4S] cluster</name>
        <dbReference type="ChEBI" id="CHEBI:49883"/>
    </cofactor>
</comment>
<keyword evidence="9" id="KW-0732">Signal</keyword>
<evidence type="ECO:0000256" key="16">
    <source>
        <dbReference type="ARBA" id="ARBA00023063"/>
    </source>
</evidence>
<dbReference type="Gene3D" id="3.40.228.10">
    <property type="entry name" value="Dimethylsulfoxide Reductase, domain 2"/>
    <property type="match status" value="1"/>
</dbReference>
<feature type="domain" description="4Fe-4S Mo/W bis-MGD-type" evidence="20">
    <location>
        <begin position="5"/>
        <end position="61"/>
    </location>
</feature>
<comment type="catalytic activity">
    <reaction evidence="17">
        <text>2 Fe(II)-[cytochrome] + nitrate + 2 H(+) = 2 Fe(III)-[cytochrome] + nitrite + H2O</text>
        <dbReference type="Rhea" id="RHEA:12909"/>
        <dbReference type="Rhea" id="RHEA-COMP:11777"/>
        <dbReference type="Rhea" id="RHEA-COMP:11778"/>
        <dbReference type="ChEBI" id="CHEBI:15377"/>
        <dbReference type="ChEBI" id="CHEBI:15378"/>
        <dbReference type="ChEBI" id="CHEBI:16301"/>
        <dbReference type="ChEBI" id="CHEBI:17632"/>
        <dbReference type="ChEBI" id="CHEBI:29033"/>
        <dbReference type="ChEBI" id="CHEBI:29034"/>
        <dbReference type="EC" id="1.9.6.1"/>
    </reaction>
</comment>
<dbReference type="InterPro" id="IPR016156">
    <property type="entry name" value="FAD/NAD-linked_Rdtase_dimer_sf"/>
</dbReference>
<dbReference type="Gene3D" id="3.50.50.60">
    <property type="entry name" value="FAD/NAD(P)-binding domain"/>
    <property type="match status" value="2"/>
</dbReference>
<evidence type="ECO:0000256" key="5">
    <source>
        <dbReference type="ARBA" id="ARBA00022485"/>
    </source>
</evidence>
<dbReference type="PANTHER" id="PTHR43105">
    <property type="entry name" value="RESPIRATORY NITRATE REDUCTASE"/>
    <property type="match status" value="1"/>
</dbReference>
<dbReference type="InterPro" id="IPR036188">
    <property type="entry name" value="FAD/NAD-bd_sf"/>
</dbReference>
<evidence type="ECO:0000256" key="11">
    <source>
        <dbReference type="ARBA" id="ARBA00022827"/>
    </source>
</evidence>
<keyword evidence="15" id="KW-0411">Iron-sulfur</keyword>
<dbReference type="SUPFAM" id="SSF50692">
    <property type="entry name" value="ADC-like"/>
    <property type="match status" value="1"/>
</dbReference>
<dbReference type="Gene3D" id="2.20.25.90">
    <property type="entry name" value="ADC-like domains"/>
    <property type="match status" value="1"/>
</dbReference>
<dbReference type="InterPro" id="IPR041854">
    <property type="entry name" value="BFD-like_2Fe2S-bd_dom_sf"/>
</dbReference>
<sequence>MSQSTKTYTSTCSYCGVGCGVKIHKAVNGSLQIEGDKSYPANQGMLCSKGMNLHYAAMDQTDRLLYPEMRGNRNMPLQRVSWDTALDRAAAVFKALIEKYGPDSVGYYVSGQCLTEEYYIANKITKGFIGTNNIDTNSRLCMSSAVVGYKLALGEDSVPLSYDDIELADCFFITGANPAWCHPILFRRLENHKAANPHVKIIVADPRKTQSCSLADVHLQLQPGTDIVLCHAIARRLIETGKIDQAFIDAHTSGYEAFKEKVFTLSLQEAADICVLEKELIIQAADMIGDSQAFISMWAMGLNQSVIGVNKNVSLLNLSLITGQIGKPGAGPLSLTGQPNAMGGREVGGLSNMLPAHKNLLNPAHRKEVADFWGVPAINEKPGFTATEMFDQLLSGKMKAVWIICTNPLVSLPDARNAEAALRNARFVVVQDISNKSDTLKYADLVLPAAAYMEKEGVMTNSDRRISYLSKVMEPPGEALPDVDILCRFAHKMGWKESFNYASNAEIFEEYTRITKGTNIDISGLSYADLIQRRSVQWPVPEKGHPGTPRLFTDHTFYTPTGLANIISVDSMNHSEKLDDDFPLILTTGRIRDQWHTMTRTGKVRKLNKHISKPFLEIHPEDAGIRGIKQDDVVTIESRRGDVRVTAILTEDIKKGVVFLPMHWGRMLSTDLTRTNNVTNNLIDPVSKEPDYKFTAVQVTKYVKPREHIVIVGAGAASCQFIKRHRELGAEDTITVFSAENFHFYNRVLLPEYVSKHKSWDNLEKLRKAEWLELGVTLIPRKITRLITESKSIVDDTGEVHCYDRLLVATGSRSTQMKHIAPVKGIFTMRRREDADALIHHLSTGDSVVVVGGGLLGLEMADSLLEIGMKVSVIQRSSRLMDRQLDKTAANLLAKELTERGMDLYFDDEVLYVNGEYAVESLRLKSSRKIDCKAILFAIGTQPNVEFLKEAGIQVNRGVIVDEHLQTSNEFVYAMGEIAERNGALFGITAGAEEQATVLAEYLNGSTTSNYTGTLSMNILKVHGVELCSIGMVEAPPNNPDYEEIIFLDKTRKYYKKCIVYQDRLVGAILMGDKSEFNEFRDWIKSGVELGEKRESLLMSGSISKEPMLGTLVCSCNTVGSGNIENAIKGGCKDVTSICNTTGAGTGCGSCKPEVKAILERMHAVTESSNSQKTYA</sequence>
<evidence type="ECO:0000256" key="9">
    <source>
        <dbReference type="ARBA" id="ARBA00022729"/>
    </source>
</evidence>
<evidence type="ECO:0000259" key="20">
    <source>
        <dbReference type="PROSITE" id="PS51669"/>
    </source>
</evidence>
<evidence type="ECO:0000313" key="21">
    <source>
        <dbReference type="EMBL" id="ABG58592.1"/>
    </source>
</evidence>
<dbReference type="CDD" id="cd02791">
    <property type="entry name" value="MopB_CT_Nitrate-R-NapA-like"/>
    <property type="match status" value="1"/>
</dbReference>
<dbReference type="GO" id="GO:0046872">
    <property type="term" value="F:metal ion binding"/>
    <property type="evidence" value="ECO:0007669"/>
    <property type="project" value="UniProtKB-KW"/>
</dbReference>
<keyword evidence="5" id="KW-0004">4Fe-4S</keyword>
<dbReference type="SUPFAM" id="SSF53706">
    <property type="entry name" value="Formate dehydrogenase/DMSO reductase, domains 1-3"/>
    <property type="match status" value="1"/>
</dbReference>
<dbReference type="InterPro" id="IPR006656">
    <property type="entry name" value="Mopterin_OxRdtase"/>
</dbReference>
<dbReference type="InterPro" id="IPR006657">
    <property type="entry name" value="MoPterin_dinucl-bd_dom"/>
</dbReference>
<dbReference type="Gene3D" id="3.30.390.30">
    <property type="match status" value="1"/>
</dbReference>
<evidence type="ECO:0000256" key="6">
    <source>
        <dbReference type="ARBA" id="ARBA00022505"/>
    </source>
</evidence>
<dbReference type="SUPFAM" id="SSF51905">
    <property type="entry name" value="FAD/NAD(P)-binding domain"/>
    <property type="match status" value="2"/>
</dbReference>
<dbReference type="PRINTS" id="PR00368">
    <property type="entry name" value="FADPNR"/>
</dbReference>
<dbReference type="Pfam" id="PF04879">
    <property type="entry name" value="Molybdop_Fe4S4"/>
    <property type="match status" value="1"/>
</dbReference>
<dbReference type="InterPro" id="IPR009010">
    <property type="entry name" value="Asp_de-COase-like_dom_sf"/>
</dbReference>
<dbReference type="Pfam" id="PF00384">
    <property type="entry name" value="Molybdopterin"/>
    <property type="match status" value="1"/>
</dbReference>
<dbReference type="RefSeq" id="WP_011584707.1">
    <property type="nucleotide sequence ID" value="NC_008255.1"/>
</dbReference>